<dbReference type="InterPro" id="IPR023997">
    <property type="entry name" value="TonB-dep_OMP_SusC/RagA_CS"/>
</dbReference>
<keyword evidence="2 10" id="KW-0813">Transport</keyword>
<dbReference type="InterPro" id="IPR039426">
    <property type="entry name" value="TonB-dep_rcpt-like"/>
</dbReference>
<dbReference type="NCBIfam" id="TIGR04057">
    <property type="entry name" value="SusC_RagA_signa"/>
    <property type="match status" value="1"/>
</dbReference>
<evidence type="ECO:0000256" key="11">
    <source>
        <dbReference type="RuleBase" id="RU003357"/>
    </source>
</evidence>
<evidence type="ECO:0000259" key="14">
    <source>
        <dbReference type="Pfam" id="PF07715"/>
    </source>
</evidence>
<evidence type="ECO:0000259" key="13">
    <source>
        <dbReference type="Pfam" id="PF00593"/>
    </source>
</evidence>
<comment type="caution">
    <text evidence="15">The sequence shown here is derived from an EMBL/GenBank/DDBJ whole genome shotgun (WGS) entry which is preliminary data.</text>
</comment>
<keyword evidence="4 10" id="KW-0812">Transmembrane</keyword>
<dbReference type="Gene3D" id="2.60.40.1120">
    <property type="entry name" value="Carboxypeptidase-like, regulatory domain"/>
    <property type="match status" value="1"/>
</dbReference>
<keyword evidence="5 12" id="KW-0732">Signal</keyword>
<dbReference type="Pfam" id="PF00593">
    <property type="entry name" value="TonB_dep_Rec_b-barrel"/>
    <property type="match status" value="1"/>
</dbReference>
<keyword evidence="8 15" id="KW-0675">Receptor</keyword>
<accession>A0ABR7Y514</accession>
<feature type="chain" id="PRO_5046186802" evidence="12">
    <location>
        <begin position="23"/>
        <end position="1038"/>
    </location>
</feature>
<keyword evidence="16" id="KW-1185">Reference proteome</keyword>
<feature type="signal peptide" evidence="12">
    <location>
        <begin position="1"/>
        <end position="22"/>
    </location>
</feature>
<evidence type="ECO:0000256" key="12">
    <source>
        <dbReference type="SAM" id="SignalP"/>
    </source>
</evidence>
<evidence type="ECO:0000256" key="6">
    <source>
        <dbReference type="ARBA" id="ARBA00023077"/>
    </source>
</evidence>
<evidence type="ECO:0000313" key="16">
    <source>
        <dbReference type="Proteomes" id="UP000606494"/>
    </source>
</evidence>
<dbReference type="EMBL" id="JACNYK010000003">
    <property type="protein sequence ID" value="MBD1426381.1"/>
    <property type="molecule type" value="Genomic_DNA"/>
</dbReference>
<keyword evidence="9 10" id="KW-0998">Cell outer membrane</keyword>
<evidence type="ECO:0000256" key="1">
    <source>
        <dbReference type="ARBA" id="ARBA00004571"/>
    </source>
</evidence>
<evidence type="ECO:0000256" key="4">
    <source>
        <dbReference type="ARBA" id="ARBA00022692"/>
    </source>
</evidence>
<dbReference type="InterPro" id="IPR008969">
    <property type="entry name" value="CarboxyPept-like_regulatory"/>
</dbReference>
<dbReference type="Gene3D" id="2.40.170.20">
    <property type="entry name" value="TonB-dependent receptor, beta-barrel domain"/>
    <property type="match status" value="1"/>
</dbReference>
<evidence type="ECO:0000256" key="5">
    <source>
        <dbReference type="ARBA" id="ARBA00022729"/>
    </source>
</evidence>
<dbReference type="Pfam" id="PF13715">
    <property type="entry name" value="CarbopepD_reg_2"/>
    <property type="match status" value="1"/>
</dbReference>
<evidence type="ECO:0000256" key="9">
    <source>
        <dbReference type="ARBA" id="ARBA00023237"/>
    </source>
</evidence>
<evidence type="ECO:0000256" key="8">
    <source>
        <dbReference type="ARBA" id="ARBA00023170"/>
    </source>
</evidence>
<evidence type="ECO:0000256" key="2">
    <source>
        <dbReference type="ARBA" id="ARBA00022448"/>
    </source>
</evidence>
<dbReference type="InterPro" id="IPR012910">
    <property type="entry name" value="Plug_dom"/>
</dbReference>
<dbReference type="InterPro" id="IPR000531">
    <property type="entry name" value="Beta-barrel_TonB"/>
</dbReference>
<dbReference type="SUPFAM" id="SSF49464">
    <property type="entry name" value="Carboxypeptidase regulatory domain-like"/>
    <property type="match status" value="1"/>
</dbReference>
<keyword evidence="6 11" id="KW-0798">TonB box</keyword>
<proteinExistence type="inferred from homology"/>
<sequence>MNTITDLTKKRALLLMFCFCLAGGHLSARHSLTNATVSSIYQDGDIRGKVTDETGRPISGVTVSVQGASKEVTTDAGGNYRLDDVPQNAVLVFTYVGFRQQQIAIDNRNIVDIQLTSSSTELDQVVVVGYGTEKQENITGSIATINMEDNEGRPLTNVSNALYGTSGLYVNLNTSQPGVDRAMIRIRGIGTLNNNNPLVLVDGIEYPMDEVNPNDIASISVLKDASAAIYGSKAANGVILITTKRGKGKSKIDYGYYHGIQQATMMLDLVWDPIVYMKALNQAEFNEGKASQTFSEQDIGGYQLGMTLDPYTYPANNWYDIAFKNGIMNKHDLSASGSSEKYNYRFSVGYLDRDGVIFGPGNQEKRYSLGLNTSAKVTERLTVDLSMHGYFRNYTEPAYGIGEFMSLVNRALPLQNDLLADGNYGYPFLRIPGRNNWEHPRMLAHEGSQEKRVVRYLTTLQAKYELPFGLSYTVKFGADKYDGLLERFVPVMYKLDAKTGERQNYNSPATAPRSYSYDDNQTNVHIYNTLDYKKTFGDHDIGAMLGSQYDYYEDIATGAQMQGYADDILTDLNAGTVLAEITGRTTQEAIISYFGRVNYNFKNRYLLEGIFRYDGSSRFAPGYRWGFFPGVSAGWKIDQEPFFENINFVDQLKLRASVGQVGNQAVPLYSYQNMVTLGHDYSFGGRNGVLTSGAAATAANDPTISWETTTNYNAGLDLLIFNNKLSFTADVYKRLTSGILRRVSLPSQVGNLSGPQQNVGTVSNAGVELSLGYRDVLENGLGYSVFGNVSYNKNKVVDLKGEIIYGHDTNLPTITKEGYPINAFYVLNVEGIFQSDEEVEQSAFQSGDTRAGYLKYEDVNKDGIINGDDRVIQNYSSIMPKYNYSFGFNLDYKGVTLMAQFQGVSGIKTAPLNRPATPLNNGANLTWDWINDSWTPERPNASLPILTEANYSDNFRFSTFLLKDASYLRLKTLQLRYAIPERILSKVKINALSVYVNAENWLTFTPFKLGDPESMYNAVGLSHYPMLRTLSMGLNFTF</sequence>
<keyword evidence="7 10" id="KW-0472">Membrane</keyword>
<dbReference type="Pfam" id="PF07715">
    <property type="entry name" value="Plug"/>
    <property type="match status" value="1"/>
</dbReference>
<evidence type="ECO:0000256" key="10">
    <source>
        <dbReference type="PROSITE-ProRule" id="PRU01360"/>
    </source>
</evidence>
<reference evidence="15 16" key="1">
    <citation type="submission" date="2020-08" db="EMBL/GenBank/DDBJ databases">
        <title>Sphingobacterium sp. DN00404 isolated from aquaculture water.</title>
        <authorList>
            <person name="Zhang M."/>
        </authorList>
    </citation>
    <scope>NUCLEOTIDE SEQUENCE [LARGE SCALE GENOMIC DNA]</scope>
    <source>
        <strain evidence="15 16">KCTC 32294</strain>
    </source>
</reference>
<evidence type="ECO:0000256" key="3">
    <source>
        <dbReference type="ARBA" id="ARBA00022452"/>
    </source>
</evidence>
<evidence type="ECO:0000313" key="15">
    <source>
        <dbReference type="EMBL" id="MBD1426381.1"/>
    </source>
</evidence>
<dbReference type="PANTHER" id="PTHR30069:SF29">
    <property type="entry name" value="HEMOGLOBIN AND HEMOGLOBIN-HAPTOGLOBIN-BINDING PROTEIN 1-RELATED"/>
    <property type="match status" value="1"/>
</dbReference>
<evidence type="ECO:0000256" key="7">
    <source>
        <dbReference type="ARBA" id="ARBA00023136"/>
    </source>
</evidence>
<comment type="subcellular location">
    <subcellularLocation>
        <location evidence="1 10">Cell outer membrane</location>
        <topology evidence="1 10">Multi-pass membrane protein</topology>
    </subcellularLocation>
</comment>
<dbReference type="NCBIfam" id="TIGR04056">
    <property type="entry name" value="OMP_RagA_SusC"/>
    <property type="match status" value="1"/>
</dbReference>
<dbReference type="InterPro" id="IPR023996">
    <property type="entry name" value="TonB-dep_OMP_SusC/RagA"/>
</dbReference>
<organism evidence="15 16">
    <name type="scientific">Sphingobacterium arenae</name>
    <dbReference type="NCBI Taxonomy" id="1280598"/>
    <lineage>
        <taxon>Bacteria</taxon>
        <taxon>Pseudomonadati</taxon>
        <taxon>Bacteroidota</taxon>
        <taxon>Sphingobacteriia</taxon>
        <taxon>Sphingobacteriales</taxon>
        <taxon>Sphingobacteriaceae</taxon>
        <taxon>Sphingobacterium</taxon>
    </lineage>
</organism>
<dbReference type="InterPro" id="IPR037066">
    <property type="entry name" value="Plug_dom_sf"/>
</dbReference>
<keyword evidence="3 10" id="KW-1134">Transmembrane beta strand</keyword>
<dbReference type="Proteomes" id="UP000606494">
    <property type="component" value="Unassembled WGS sequence"/>
</dbReference>
<comment type="similarity">
    <text evidence="10 11">Belongs to the TonB-dependent receptor family.</text>
</comment>
<dbReference type="RefSeq" id="WP_190309544.1">
    <property type="nucleotide sequence ID" value="NZ_JACNYK010000003.1"/>
</dbReference>
<feature type="domain" description="TonB-dependent receptor plug" evidence="14">
    <location>
        <begin position="135"/>
        <end position="238"/>
    </location>
</feature>
<name>A0ABR7Y514_9SPHI</name>
<feature type="domain" description="TonB-dependent receptor-like beta-barrel" evidence="13">
    <location>
        <begin position="435"/>
        <end position="1000"/>
    </location>
</feature>
<dbReference type="PANTHER" id="PTHR30069">
    <property type="entry name" value="TONB-DEPENDENT OUTER MEMBRANE RECEPTOR"/>
    <property type="match status" value="1"/>
</dbReference>
<dbReference type="SUPFAM" id="SSF56935">
    <property type="entry name" value="Porins"/>
    <property type="match status" value="1"/>
</dbReference>
<gene>
    <name evidence="15" type="ORF">H8B17_12375</name>
</gene>
<protein>
    <submittedName>
        <fullName evidence="15">TonB-dependent receptor</fullName>
    </submittedName>
</protein>
<dbReference type="InterPro" id="IPR036942">
    <property type="entry name" value="Beta-barrel_TonB_sf"/>
</dbReference>
<dbReference type="Gene3D" id="2.170.130.10">
    <property type="entry name" value="TonB-dependent receptor, plug domain"/>
    <property type="match status" value="1"/>
</dbReference>
<dbReference type="PROSITE" id="PS52016">
    <property type="entry name" value="TONB_DEPENDENT_REC_3"/>
    <property type="match status" value="1"/>
</dbReference>